<dbReference type="InterPro" id="IPR050321">
    <property type="entry name" value="Glycosyltr_2/OpgH_subfam"/>
</dbReference>
<protein>
    <submittedName>
        <fullName evidence="8">Beta-monoglucosyldiacylglycerol synthase</fullName>
        <ecNumber evidence="8">2.4.1.-</ecNumber>
    </submittedName>
</protein>
<sequence length="496" mass="55799">MQSITALLILLFLAYGVGYVVLSRIKKPMPPAIEEAAEEIHFIFLLPCLNEGAVIGRSLDRLLELPYKNKSVVVIDDASDDNTYDVVAGYFDRRVSLLRRELPDARRGKGEALNAAYRAITSSPEIVASDPSKVVLCIVDADGRLEKNALARVAPYFSDPKVAAVQIGVRMYNSAKSLLARMQDFEFLVFTEIFQRARHQIGSSGLGGNGQFNRLSGLADLGESPWSNCLTEDLDLGLKLIERGWVNAFCQETYVAQQGVTVFSKLIRQRTRWFQGHLQCWHHMPKLIKARLPVTATIDLLYNLMGPMTVLLLSLSIVTVMVANIFIAISMPMRYLHAVTSNYGLPLIIVYLFSFGFSPIYAYLYLKNTPGVGIMKGLFYAHIYVLYSYIWFISGWKAIFRIVFRKKGWSKTSRFTKQLAILDPYETSSSRPNPNRPRQTVMSFGQGGSVADVAIDDLELIARELPKAFLDDLVRRESTVSGWGFLWPELQSDTFE</sequence>
<dbReference type="EC" id="2.4.1.-" evidence="8"/>
<accession>A0A0D8HF80</accession>
<dbReference type="EMBL" id="JXYS01000080">
    <property type="protein sequence ID" value="KJF16529.1"/>
    <property type="molecule type" value="Genomic_DNA"/>
</dbReference>
<keyword evidence="5 7" id="KW-1133">Transmembrane helix</keyword>
<evidence type="ECO:0000256" key="3">
    <source>
        <dbReference type="ARBA" id="ARBA00022679"/>
    </source>
</evidence>
<keyword evidence="2 8" id="KW-0328">Glycosyltransferase</keyword>
<keyword evidence="3 8" id="KW-0808">Transferase</keyword>
<keyword evidence="6 7" id="KW-0472">Membrane</keyword>
<dbReference type="GO" id="GO:0016020">
    <property type="term" value="C:membrane"/>
    <property type="evidence" value="ECO:0007669"/>
    <property type="project" value="UniProtKB-SubCell"/>
</dbReference>
<dbReference type="Pfam" id="PF13641">
    <property type="entry name" value="Glyco_tranf_2_3"/>
    <property type="match status" value="1"/>
</dbReference>
<dbReference type="SUPFAM" id="SSF53448">
    <property type="entry name" value="Nucleotide-diphospho-sugar transferases"/>
    <property type="match status" value="1"/>
</dbReference>
<evidence type="ECO:0000313" key="8">
    <source>
        <dbReference type="EMBL" id="KJF16529.1"/>
    </source>
</evidence>
<dbReference type="PANTHER" id="PTHR43867">
    <property type="entry name" value="CELLULOSE SYNTHASE CATALYTIC SUBUNIT A [UDP-FORMING]"/>
    <property type="match status" value="1"/>
</dbReference>
<dbReference type="Gene3D" id="3.90.550.10">
    <property type="entry name" value="Spore Coat Polysaccharide Biosynthesis Protein SpsA, Chain A"/>
    <property type="match status" value="1"/>
</dbReference>
<evidence type="ECO:0000256" key="2">
    <source>
        <dbReference type="ARBA" id="ARBA00022676"/>
    </source>
</evidence>
<dbReference type="AlphaFoldDB" id="A0A0D8HF80"/>
<name>A0A0D8HF80_9ACTN</name>
<dbReference type="STRING" id="1280514.AXFE_25920"/>
<dbReference type="GO" id="GO:0016757">
    <property type="term" value="F:glycosyltransferase activity"/>
    <property type="evidence" value="ECO:0007669"/>
    <property type="project" value="UniProtKB-KW"/>
</dbReference>
<evidence type="ECO:0000256" key="5">
    <source>
        <dbReference type="ARBA" id="ARBA00022989"/>
    </source>
</evidence>
<comment type="subcellular location">
    <subcellularLocation>
        <location evidence="1">Membrane</location>
        <topology evidence="1">Multi-pass membrane protein</topology>
    </subcellularLocation>
</comment>
<evidence type="ECO:0000313" key="9">
    <source>
        <dbReference type="Proteomes" id="UP000032360"/>
    </source>
</evidence>
<dbReference type="OrthoDB" id="9806824at2"/>
<dbReference type="RefSeq" id="WP_052606293.1">
    <property type="nucleotide sequence ID" value="NZ_JXYS01000080.1"/>
</dbReference>
<evidence type="ECO:0000256" key="4">
    <source>
        <dbReference type="ARBA" id="ARBA00022692"/>
    </source>
</evidence>
<reference evidence="8 9" key="1">
    <citation type="submission" date="2015-01" db="EMBL/GenBank/DDBJ databases">
        <title>Draft genome of the acidophilic iron oxidizer Acidithrix ferrooxidans strain Py-F3.</title>
        <authorList>
            <person name="Poehlein A."/>
            <person name="Eisen S."/>
            <person name="Schloemann M."/>
            <person name="Johnson B.D."/>
            <person name="Daniel R."/>
            <person name="Muehling M."/>
        </authorList>
    </citation>
    <scope>NUCLEOTIDE SEQUENCE [LARGE SCALE GENOMIC DNA]</scope>
    <source>
        <strain evidence="8 9">Py-F3</strain>
    </source>
</reference>
<feature type="transmembrane region" description="Helical" evidence="7">
    <location>
        <begin position="343"/>
        <end position="364"/>
    </location>
</feature>
<evidence type="ECO:0000256" key="7">
    <source>
        <dbReference type="SAM" id="Phobius"/>
    </source>
</evidence>
<gene>
    <name evidence="8" type="ORF">AXFE_25920</name>
</gene>
<feature type="transmembrane region" description="Helical" evidence="7">
    <location>
        <begin position="384"/>
        <end position="404"/>
    </location>
</feature>
<organism evidence="8 9">
    <name type="scientific">Acidithrix ferrooxidans</name>
    <dbReference type="NCBI Taxonomy" id="1280514"/>
    <lineage>
        <taxon>Bacteria</taxon>
        <taxon>Bacillati</taxon>
        <taxon>Actinomycetota</taxon>
        <taxon>Acidimicrobiia</taxon>
        <taxon>Acidimicrobiales</taxon>
        <taxon>Acidimicrobiaceae</taxon>
        <taxon>Acidithrix</taxon>
    </lineage>
</organism>
<evidence type="ECO:0000256" key="1">
    <source>
        <dbReference type="ARBA" id="ARBA00004141"/>
    </source>
</evidence>
<dbReference type="PANTHER" id="PTHR43867:SF2">
    <property type="entry name" value="CELLULOSE SYNTHASE CATALYTIC SUBUNIT A [UDP-FORMING]"/>
    <property type="match status" value="1"/>
</dbReference>
<dbReference type="Proteomes" id="UP000032360">
    <property type="component" value="Unassembled WGS sequence"/>
</dbReference>
<evidence type="ECO:0000256" key="6">
    <source>
        <dbReference type="ARBA" id="ARBA00023136"/>
    </source>
</evidence>
<proteinExistence type="predicted"/>
<feature type="transmembrane region" description="Helical" evidence="7">
    <location>
        <begin position="310"/>
        <end position="331"/>
    </location>
</feature>
<keyword evidence="4 7" id="KW-0812">Transmembrane</keyword>
<keyword evidence="9" id="KW-1185">Reference proteome</keyword>
<comment type="caution">
    <text evidence="8">The sequence shown here is derived from an EMBL/GenBank/DDBJ whole genome shotgun (WGS) entry which is preliminary data.</text>
</comment>
<dbReference type="InterPro" id="IPR029044">
    <property type="entry name" value="Nucleotide-diphossugar_trans"/>
</dbReference>